<organism evidence="3 4">
    <name type="scientific">Talaromyces pinophilus</name>
    <name type="common">Penicillium pinophilum</name>
    <dbReference type="NCBI Taxonomy" id="128442"/>
    <lineage>
        <taxon>Eukaryota</taxon>
        <taxon>Fungi</taxon>
        <taxon>Dikarya</taxon>
        <taxon>Ascomycota</taxon>
        <taxon>Pezizomycotina</taxon>
        <taxon>Eurotiomycetes</taxon>
        <taxon>Eurotiomycetidae</taxon>
        <taxon>Eurotiales</taxon>
        <taxon>Trichocomaceae</taxon>
        <taxon>Talaromyces</taxon>
        <taxon>Talaromyces sect. Talaromyces</taxon>
    </lineage>
</organism>
<evidence type="ECO:0000259" key="2">
    <source>
        <dbReference type="Pfam" id="PF08546"/>
    </source>
</evidence>
<feature type="domain" description="Ketopantoate reductase C-terminal" evidence="2">
    <location>
        <begin position="200"/>
        <end position="285"/>
    </location>
</feature>
<dbReference type="InterPro" id="IPR051402">
    <property type="entry name" value="KPR-Related"/>
</dbReference>
<keyword evidence="4" id="KW-1185">Reference proteome</keyword>
<sequence>MASQTKAEILLVGCGGVGTMCAYNLEVGSQANVTAVLRSNYDAVDKHGFSISSIEHGEVTGWRPSKITRTISGQDDAPYDFIVVTTKNVPDQPPTVAEVIAPAVTHGHTVIVLVQNGINIERPLFAAFPDNIVLSGVSMISATETEPGKIQQDDPDILTISPFHNPRISADKESVAAQRFVDLYNASRKVSCRLEPDVGDVRWRKLIYNAAYNSVCAILDLDTTSIRYAKQPLNDLVRPAMWEVWNIAKAAGHPLPPEIVDERLDIDTWSFFKPSMAQDMSKARTCDMNPPRVQSLMA</sequence>
<dbReference type="GO" id="GO:0005737">
    <property type="term" value="C:cytoplasm"/>
    <property type="evidence" value="ECO:0007669"/>
    <property type="project" value="TreeGrafter"/>
</dbReference>
<dbReference type="InterPro" id="IPR013332">
    <property type="entry name" value="KPR_N"/>
</dbReference>
<dbReference type="Pfam" id="PF02558">
    <property type="entry name" value="ApbA"/>
    <property type="match status" value="1"/>
</dbReference>
<dbReference type="PANTHER" id="PTHR21708">
    <property type="entry name" value="PROBABLE 2-DEHYDROPANTOATE 2-REDUCTASE"/>
    <property type="match status" value="1"/>
</dbReference>
<evidence type="ECO:0000259" key="1">
    <source>
        <dbReference type="Pfam" id="PF02558"/>
    </source>
</evidence>
<dbReference type="EMBL" id="DF933814">
    <property type="protein sequence ID" value="GAM36491.1"/>
    <property type="molecule type" value="Genomic_DNA"/>
</dbReference>
<reference evidence="4" key="1">
    <citation type="journal article" date="2015" name="Genome Announc.">
        <title>Draft genome sequence of Talaromyces cellulolyticus strain Y-94, a source of lignocellulosic biomass-degrading enzymes.</title>
        <authorList>
            <person name="Fujii T."/>
            <person name="Koike H."/>
            <person name="Sawayama S."/>
            <person name="Yano S."/>
            <person name="Inoue H."/>
        </authorList>
    </citation>
    <scope>NUCLEOTIDE SEQUENCE [LARGE SCALE GENOMIC DNA]</scope>
    <source>
        <strain evidence="4">Y-94</strain>
    </source>
</reference>
<dbReference type="Gene3D" id="1.10.1040.10">
    <property type="entry name" value="N-(1-d-carboxylethyl)-l-norvaline Dehydrogenase, domain 2"/>
    <property type="match status" value="1"/>
</dbReference>
<dbReference type="Gene3D" id="3.40.50.720">
    <property type="entry name" value="NAD(P)-binding Rossmann-like Domain"/>
    <property type="match status" value="1"/>
</dbReference>
<dbReference type="InterPro" id="IPR013752">
    <property type="entry name" value="KPA_reductase"/>
</dbReference>
<dbReference type="Pfam" id="PF08546">
    <property type="entry name" value="ApbA_C"/>
    <property type="match status" value="1"/>
</dbReference>
<evidence type="ECO:0000313" key="4">
    <source>
        <dbReference type="Proteomes" id="UP000053095"/>
    </source>
</evidence>
<evidence type="ECO:0008006" key="5">
    <source>
        <dbReference type="Google" id="ProtNLM"/>
    </source>
</evidence>
<feature type="domain" description="Ketopantoate reductase N-terminal" evidence="1">
    <location>
        <begin position="9"/>
        <end position="163"/>
    </location>
</feature>
<dbReference type="AlphaFoldDB" id="A0A510NW53"/>
<evidence type="ECO:0000313" key="3">
    <source>
        <dbReference type="EMBL" id="GAM36491.1"/>
    </source>
</evidence>
<dbReference type="SUPFAM" id="SSF48179">
    <property type="entry name" value="6-phosphogluconate dehydrogenase C-terminal domain-like"/>
    <property type="match status" value="1"/>
</dbReference>
<protein>
    <recommendedName>
        <fullName evidence="5">2-dehydropantoate 2-reductase</fullName>
    </recommendedName>
</protein>
<accession>A0A510NW53</accession>
<dbReference type="InterPro" id="IPR013328">
    <property type="entry name" value="6PGD_dom2"/>
</dbReference>
<dbReference type="InterPro" id="IPR008927">
    <property type="entry name" value="6-PGluconate_DH-like_C_sf"/>
</dbReference>
<proteinExistence type="predicted"/>
<name>A0A510NW53_TALPI</name>
<gene>
    <name evidence="3" type="ORF">TCE0_018r05626</name>
</gene>
<dbReference type="Proteomes" id="UP000053095">
    <property type="component" value="Unassembled WGS sequence"/>
</dbReference>
<dbReference type="InterPro" id="IPR036291">
    <property type="entry name" value="NAD(P)-bd_dom_sf"/>
</dbReference>
<dbReference type="SUPFAM" id="SSF51735">
    <property type="entry name" value="NAD(P)-binding Rossmann-fold domains"/>
    <property type="match status" value="1"/>
</dbReference>
<dbReference type="PANTHER" id="PTHR21708:SF30">
    <property type="entry name" value="2-DEHYDROPANTOATE 2-REDUCTASE-RELATED"/>
    <property type="match status" value="1"/>
</dbReference>